<comment type="similarity">
    <text evidence="4">Belongs to the nucleoporin GLFG family.</text>
</comment>
<evidence type="ECO:0000313" key="16">
    <source>
        <dbReference type="Proteomes" id="UP000000689"/>
    </source>
</evidence>
<dbReference type="InterPro" id="IPR007230">
    <property type="entry name" value="Nup98_auto-Pept-S59_dom"/>
</dbReference>
<dbReference type="Gene3D" id="6.20.50.170">
    <property type="match status" value="1"/>
</dbReference>
<organism evidence="15 16">
    <name type="scientific">Naumovozyma dairenensis (strain ATCC 10597 / BCRC 20456 / CBS 421 / NBRC 0211 / NRRL Y-12639)</name>
    <name type="common">Saccharomyces dairenensis</name>
    <dbReference type="NCBI Taxonomy" id="1071378"/>
    <lineage>
        <taxon>Eukaryota</taxon>
        <taxon>Fungi</taxon>
        <taxon>Dikarya</taxon>
        <taxon>Ascomycota</taxon>
        <taxon>Saccharomycotina</taxon>
        <taxon>Saccharomycetes</taxon>
        <taxon>Saccharomycetales</taxon>
        <taxon>Saccharomycetaceae</taxon>
        <taxon>Naumovozyma</taxon>
    </lineage>
</organism>
<dbReference type="Gene3D" id="3.30.1610.10">
    <property type="entry name" value="Peptidase S59, nucleoporin"/>
    <property type="match status" value="1"/>
</dbReference>
<feature type="region of interest" description="Disordered" evidence="13">
    <location>
        <begin position="1"/>
        <end position="145"/>
    </location>
</feature>
<evidence type="ECO:0000256" key="1">
    <source>
        <dbReference type="ARBA" id="ARBA00004335"/>
    </source>
</evidence>
<comment type="subcellular location">
    <subcellularLocation>
        <location evidence="1">Nucleus membrane</location>
        <topology evidence="1">Peripheral membrane protein</topology>
        <orientation evidence="1">Cytoplasmic side</orientation>
    </subcellularLocation>
    <subcellularLocation>
        <location evidence="3">Nucleus membrane</location>
        <topology evidence="3">Peripheral membrane protein</topology>
        <orientation evidence="3">Nucleoplasmic side</orientation>
    </subcellularLocation>
    <subcellularLocation>
        <location evidence="2">Nucleus</location>
        <location evidence="2">Nuclear pore complex</location>
    </subcellularLocation>
</comment>
<dbReference type="GO" id="GO:0031965">
    <property type="term" value="C:nuclear membrane"/>
    <property type="evidence" value="ECO:0007669"/>
    <property type="project" value="UniProtKB-SubCell"/>
</dbReference>
<keyword evidence="8" id="KW-0509">mRNA transport</keyword>
<feature type="compositionally biased region" description="Polar residues" evidence="13">
    <location>
        <begin position="320"/>
        <end position="341"/>
    </location>
</feature>
<dbReference type="Proteomes" id="UP000000689">
    <property type="component" value="Chromosome 9"/>
</dbReference>
<dbReference type="GO" id="GO:0046822">
    <property type="term" value="P:regulation of nucleocytoplasmic transport"/>
    <property type="evidence" value="ECO:0007669"/>
    <property type="project" value="EnsemblFungi"/>
</dbReference>
<evidence type="ECO:0000256" key="6">
    <source>
        <dbReference type="ARBA" id="ARBA00022737"/>
    </source>
</evidence>
<dbReference type="RefSeq" id="XP_003671939.1">
    <property type="nucleotide sequence ID" value="XM_003671891.1"/>
</dbReference>
<dbReference type="eggNOG" id="KOG0845">
    <property type="taxonomic scope" value="Eukaryota"/>
</dbReference>
<keyword evidence="11" id="KW-0906">Nuclear pore complex</keyword>
<dbReference type="GO" id="GO:0051664">
    <property type="term" value="P:nuclear pore localization"/>
    <property type="evidence" value="ECO:0007669"/>
    <property type="project" value="EnsemblFungi"/>
</dbReference>
<dbReference type="OrthoDB" id="3797628at2759"/>
<gene>
    <name evidence="15" type="primary">NDAI0I01270</name>
    <name evidence="15" type="ordered locus">NDAI_0I01270</name>
</gene>
<dbReference type="FunFam" id="3.30.1610.10:FF:000003">
    <property type="entry name" value="Nucleoporin SONB, putative"/>
    <property type="match status" value="1"/>
</dbReference>
<keyword evidence="5" id="KW-0813">Transport</keyword>
<evidence type="ECO:0000256" key="8">
    <source>
        <dbReference type="ARBA" id="ARBA00022816"/>
    </source>
</evidence>
<keyword evidence="7" id="KW-0068">Autocatalytic cleavage</keyword>
<feature type="compositionally biased region" description="Low complexity" evidence="13">
    <location>
        <begin position="65"/>
        <end position="92"/>
    </location>
</feature>
<dbReference type="GO" id="GO:0017056">
    <property type="term" value="F:structural constituent of nuclear pore"/>
    <property type="evidence" value="ECO:0007669"/>
    <property type="project" value="EnsemblFungi"/>
</dbReference>
<dbReference type="InterPro" id="IPR025574">
    <property type="entry name" value="Nucleoporin_FG_rpt"/>
</dbReference>
<feature type="compositionally biased region" description="Polar residues" evidence="13">
    <location>
        <begin position="409"/>
        <end position="422"/>
    </location>
</feature>
<feature type="region of interest" description="Disordered" evidence="13">
    <location>
        <begin position="268"/>
        <end position="288"/>
    </location>
</feature>
<dbReference type="GO" id="GO:0045893">
    <property type="term" value="P:positive regulation of DNA-templated transcription"/>
    <property type="evidence" value="ECO:0007669"/>
    <property type="project" value="EnsemblFungi"/>
</dbReference>
<keyword evidence="12" id="KW-0539">Nucleus</keyword>
<feature type="compositionally biased region" description="Low complexity" evidence="13">
    <location>
        <begin position="105"/>
        <end position="129"/>
    </location>
</feature>
<dbReference type="EMBL" id="HE580275">
    <property type="protein sequence ID" value="CCD26696.1"/>
    <property type="molecule type" value="Genomic_DNA"/>
</dbReference>
<keyword evidence="9" id="KW-0653">Protein transport</keyword>
<dbReference type="GO" id="GO:0000973">
    <property type="term" value="P:post-transcriptional tethering of RNA polymerase II gene DNA at nuclear periphery"/>
    <property type="evidence" value="ECO:0007669"/>
    <property type="project" value="EnsemblFungi"/>
</dbReference>
<feature type="domain" description="Peptidase S59" evidence="14">
    <location>
        <begin position="465"/>
        <end position="612"/>
    </location>
</feature>
<dbReference type="KEGG" id="ndi:NDAI_0I01270"/>
<evidence type="ECO:0000256" key="10">
    <source>
        <dbReference type="ARBA" id="ARBA00023010"/>
    </source>
</evidence>
<feature type="compositionally biased region" description="Polar residues" evidence="13">
    <location>
        <begin position="136"/>
        <end position="145"/>
    </location>
</feature>
<dbReference type="GO" id="GO:0036228">
    <property type="term" value="P:protein localization to nuclear inner membrane"/>
    <property type="evidence" value="ECO:0007669"/>
    <property type="project" value="EnsemblFungi"/>
</dbReference>
<dbReference type="InterPro" id="IPR037665">
    <property type="entry name" value="Nucleoporin_S59-like"/>
</dbReference>
<feature type="region of interest" description="Disordered" evidence="13">
    <location>
        <begin position="197"/>
        <end position="221"/>
    </location>
</feature>
<dbReference type="GO" id="GO:0000781">
    <property type="term" value="C:chromosome, telomeric region"/>
    <property type="evidence" value="ECO:0007669"/>
    <property type="project" value="GOC"/>
</dbReference>
<dbReference type="PANTHER" id="PTHR23198:SF6">
    <property type="entry name" value="NUCLEAR PORE COMPLEX PROTEIN NUP98-NUP96"/>
    <property type="match status" value="1"/>
</dbReference>
<evidence type="ECO:0000313" key="15">
    <source>
        <dbReference type="EMBL" id="CCD26696.1"/>
    </source>
</evidence>
<feature type="compositionally biased region" description="Low complexity" evidence="13">
    <location>
        <begin position="276"/>
        <end position="287"/>
    </location>
</feature>
<dbReference type="Gene3D" id="1.25.40.690">
    <property type="match status" value="1"/>
</dbReference>
<dbReference type="PANTHER" id="PTHR23198">
    <property type="entry name" value="NUCLEOPORIN"/>
    <property type="match status" value="1"/>
</dbReference>
<dbReference type="Pfam" id="PF13634">
    <property type="entry name" value="Nucleoporin_FG"/>
    <property type="match status" value="2"/>
</dbReference>
<protein>
    <recommendedName>
        <fullName evidence="14">Peptidase S59 domain-containing protein</fullName>
    </recommendedName>
</protein>
<dbReference type="HOGENOM" id="CLU_005908_0_0_1"/>
<name>G0WFY5_NAUDC</name>
<feature type="compositionally biased region" description="Low complexity" evidence="13">
    <location>
        <begin position="197"/>
        <end position="217"/>
    </location>
</feature>
<dbReference type="GO" id="GO:0003723">
    <property type="term" value="F:RNA binding"/>
    <property type="evidence" value="ECO:0007669"/>
    <property type="project" value="EnsemblFungi"/>
</dbReference>
<dbReference type="GO" id="GO:0008139">
    <property type="term" value="F:nuclear localization sequence binding"/>
    <property type="evidence" value="ECO:0007669"/>
    <property type="project" value="TreeGrafter"/>
</dbReference>
<evidence type="ECO:0000256" key="13">
    <source>
        <dbReference type="SAM" id="MobiDB-lite"/>
    </source>
</evidence>
<dbReference type="GO" id="GO:0006302">
    <property type="term" value="P:double-strand break repair"/>
    <property type="evidence" value="ECO:0007669"/>
    <property type="project" value="EnsemblFungi"/>
</dbReference>
<dbReference type="GO" id="GO:0006409">
    <property type="term" value="P:tRNA export from nucleus"/>
    <property type="evidence" value="ECO:0007669"/>
    <property type="project" value="EnsemblFungi"/>
</dbReference>
<keyword evidence="16" id="KW-1185">Reference proteome</keyword>
<evidence type="ECO:0000256" key="7">
    <source>
        <dbReference type="ARBA" id="ARBA00022813"/>
    </source>
</evidence>
<reference evidence="15 16" key="1">
    <citation type="journal article" date="2011" name="Proc. Natl. Acad. Sci. U.S.A.">
        <title>Evolutionary erosion of yeast sex chromosomes by mating-type switching accidents.</title>
        <authorList>
            <person name="Gordon J.L."/>
            <person name="Armisen D."/>
            <person name="Proux-Wera E."/>
            <person name="Oheigeartaigh S.S."/>
            <person name="Byrne K.P."/>
            <person name="Wolfe K.H."/>
        </authorList>
    </citation>
    <scope>NUCLEOTIDE SEQUENCE [LARGE SCALE GENOMIC DNA]</scope>
    <source>
        <strain evidence="16">ATCC 10597 / BCRC 20456 / CBS 421 / NBRC 0211 / NRRL Y-12639</strain>
    </source>
</reference>
<dbReference type="GO" id="GO:0034398">
    <property type="term" value="P:telomere tethering at nuclear periphery"/>
    <property type="evidence" value="ECO:0007669"/>
    <property type="project" value="EnsemblFungi"/>
</dbReference>
<dbReference type="MEROPS" id="S59.002"/>
<dbReference type="GO" id="GO:0044613">
    <property type="term" value="C:nuclear pore central transport channel"/>
    <property type="evidence" value="ECO:0007669"/>
    <property type="project" value="EnsemblFungi"/>
</dbReference>
<evidence type="ECO:0000256" key="9">
    <source>
        <dbReference type="ARBA" id="ARBA00022927"/>
    </source>
</evidence>
<dbReference type="OMA" id="PMGKGLN"/>
<accession>G0WFY5</accession>
<dbReference type="PROSITE" id="PS51434">
    <property type="entry name" value="NUP_C"/>
    <property type="match status" value="1"/>
</dbReference>
<proteinExistence type="inferred from homology"/>
<dbReference type="GeneID" id="11493550"/>
<evidence type="ECO:0000256" key="12">
    <source>
        <dbReference type="ARBA" id="ARBA00023242"/>
    </source>
</evidence>
<dbReference type="SUPFAM" id="SSF82215">
    <property type="entry name" value="C-terminal autoproteolytic domain of nucleoporin nup98"/>
    <property type="match status" value="1"/>
</dbReference>
<dbReference type="Pfam" id="PF04096">
    <property type="entry name" value="Nucleoporin2"/>
    <property type="match status" value="1"/>
</dbReference>
<evidence type="ECO:0000256" key="3">
    <source>
        <dbReference type="ARBA" id="ARBA00004620"/>
    </source>
</evidence>
<evidence type="ECO:0000256" key="5">
    <source>
        <dbReference type="ARBA" id="ARBA00022448"/>
    </source>
</evidence>
<dbReference type="GO" id="GO:0006607">
    <property type="term" value="P:NLS-bearing protein import into nucleus"/>
    <property type="evidence" value="ECO:0007669"/>
    <property type="project" value="EnsemblFungi"/>
</dbReference>
<sequence>MFNRTMNGGGNGSLFGNLNTSTPTSTPIPNANPQQLPKTDGLFGKTLNAGNIGTSTPSPAGGPLFGANNTNNNNNNNQTSLFGNSNNNANMNQQPAQVPTGGLFGNSATTNNNNNAGSLFGNTNTNQGNMMGGAPTGQSLFGNSKTATGGGGLFGNSSTNNTMNNFSLGGSNSNTLKTGFGTGNSLGSSAATGGLFGNSTGTTTTQQQQLPPTGLFGNITNNTFQPQQQQAQQLTSNPYGLNINNISAPVATMPESITGSLLKGNLKKSTNDDAHNNNNYRNAHRSSSISSTIAALPPVSRSSLFNKLNTRLNTIHDVSTRGLFSSPSPYNERSNPSTSKFNNPLNSQNLNLGSNSIKDFSFISSNRRNDISELRKLKIDSNRIAAKKLKLLSGEPSITKQEAMEDKNTINTNTEDPSSLQEKGSLKDINDNKENIIGNAMPQVNGVEAATDISPEQQLSKPTNDNGYWCSPSPDQLRDMPLKKLTSVSSFVIGRKGYGYITFNDTVDLLALINDIENNLFGNIVIFHSSKTVEVYPDESEKPPIGYGLNVPATITLENIYPVDKVTKKVMKNASNINEIQLLTKKLKTMRGMEFISYDPFGGIWTFKVKHFSIWGLIDEEDVEISQEEIDSMKNQQKKEKEREAKEDDVTTSKQLVIMYNKADQQQQEQQQLQMNPEAIEEEFGEERLDDLIVEEKQYEPDVTEQDFEGLEADPSLDIANDWVDQLHLAGSSLRSVFAKSSAIIKPGNDEIDLLFSDFNEEFEKEKKIKKERRLVSPYHFGKFTNNYTFLLKNVNKKTGVHNSLLSSTLKDKLILKDKNFDLHLAHVTIDKRDSNAYPIIRANSLQFKDLISLVNKADIAEKNVWELSSILFDNIELNYNVEDENVKMVLLKNKRLETLNSWIVNQVRDELEFKLRGCTDVLDQIFIYLLLNDVTNATKLSIKSSNGHLAILLTYLGSNDPRVRELGLLQLNAWKSNGQKVDSKIVRIYQLISGTLFQDSSNLDKLLDEFSWLSLLGLSLYYCKIDEYSLEDLILAHISLFSPVVGDKKIYYLFQLFGVGTDSTENLFKEIQLKSNDIDIQFSWYFVQILKFNKIRSFSAELLDLFSLQFIEDLTHCQWYKEALYVSCFISNEAVNKQQIDLILNQKISTLFNDTSNILEDLKIPSTLIHNALALVDIYNGDNLSAVENLLSAKCYMEAEKVMRTVVGPHLLLLHSSDATATNNGNLIILRKLISSFPKESMSNWINGLSVFENYLKITLDNETNKTVVECLLSELIIFYENNKYYRDVPICCNIISNEIVDLILEKFKKEVDENYKKSY</sequence>
<dbReference type="GO" id="GO:0044614">
    <property type="term" value="C:nuclear pore cytoplasmic filaments"/>
    <property type="evidence" value="ECO:0007669"/>
    <property type="project" value="TreeGrafter"/>
</dbReference>
<keyword evidence="6" id="KW-0677">Repeat</keyword>
<dbReference type="GO" id="GO:0031080">
    <property type="term" value="C:nuclear pore outer ring"/>
    <property type="evidence" value="ECO:0007669"/>
    <property type="project" value="EnsemblFungi"/>
</dbReference>
<feature type="compositionally biased region" description="Polar residues" evidence="13">
    <location>
        <begin position="48"/>
        <end position="58"/>
    </location>
</feature>
<feature type="region of interest" description="Disordered" evidence="13">
    <location>
        <begin position="320"/>
        <end position="343"/>
    </location>
</feature>
<dbReference type="GO" id="GO:0016973">
    <property type="term" value="P:poly(A)+ mRNA export from nucleus"/>
    <property type="evidence" value="ECO:0007669"/>
    <property type="project" value="EnsemblFungi"/>
</dbReference>
<evidence type="ECO:0000256" key="2">
    <source>
        <dbReference type="ARBA" id="ARBA00004567"/>
    </source>
</evidence>
<feature type="region of interest" description="Disordered" evidence="13">
    <location>
        <begin position="397"/>
        <end position="426"/>
    </location>
</feature>
<dbReference type="InterPro" id="IPR021967">
    <property type="entry name" value="Nup98_C"/>
</dbReference>
<dbReference type="GO" id="GO:0031509">
    <property type="term" value="P:subtelomeric heterochromatin formation"/>
    <property type="evidence" value="ECO:0007669"/>
    <property type="project" value="EnsemblFungi"/>
</dbReference>
<dbReference type="InterPro" id="IPR036903">
    <property type="entry name" value="Nup98_auto-Pept-S59_dom_sf"/>
</dbReference>
<feature type="compositionally biased region" description="Low complexity" evidence="13">
    <location>
        <begin position="14"/>
        <end position="33"/>
    </location>
</feature>
<evidence type="ECO:0000259" key="14">
    <source>
        <dbReference type="PROSITE" id="PS51434"/>
    </source>
</evidence>
<evidence type="ECO:0000256" key="11">
    <source>
        <dbReference type="ARBA" id="ARBA00023132"/>
    </source>
</evidence>
<keyword evidence="10" id="KW-0811">Translocation</keyword>
<dbReference type="Pfam" id="PF12110">
    <property type="entry name" value="Nup96"/>
    <property type="match status" value="1"/>
</dbReference>
<dbReference type="STRING" id="1071378.G0WFY5"/>
<evidence type="ECO:0000256" key="4">
    <source>
        <dbReference type="ARBA" id="ARBA00008926"/>
    </source>
</evidence>